<evidence type="ECO:0000313" key="7">
    <source>
        <dbReference type="EMBL" id="QKE90839.1"/>
    </source>
</evidence>
<keyword evidence="6" id="KW-0106">Calcium</keyword>
<dbReference type="InterPro" id="IPR023343">
    <property type="entry name" value="Penicillin_amidase_dom1"/>
</dbReference>
<reference evidence="7 8" key="1">
    <citation type="journal article" date="2014" name="World J. Microbiol. Biotechnol.">
        <title>Biodiversity and physiological characteristics of Antarctic and Arctic lichens-associated bacteria.</title>
        <authorList>
            <person name="Lee Y.M."/>
            <person name="Kim E.H."/>
            <person name="Lee H.K."/>
            <person name="Hong S.G."/>
        </authorList>
    </citation>
    <scope>NUCLEOTIDE SEQUENCE [LARGE SCALE GENOMIC DNA]</scope>
    <source>
        <strain evidence="7 8">PAMC 26569</strain>
    </source>
</reference>
<dbReference type="RefSeq" id="WP_171836280.1">
    <property type="nucleotide sequence ID" value="NZ_CP053708.1"/>
</dbReference>
<dbReference type="PIRSF" id="PIRSF001227">
    <property type="entry name" value="Pen_acylase"/>
    <property type="match status" value="1"/>
</dbReference>
<dbReference type="InterPro" id="IPR014395">
    <property type="entry name" value="Pen/GL7ACA/AHL_acylase"/>
</dbReference>
<dbReference type="Gene3D" id="3.60.20.10">
    <property type="entry name" value="Glutamine Phosphoribosylpyrophosphate, subunit 1, domain 1"/>
    <property type="match status" value="1"/>
</dbReference>
<evidence type="ECO:0000313" key="8">
    <source>
        <dbReference type="Proteomes" id="UP000500767"/>
    </source>
</evidence>
<dbReference type="AlphaFoldDB" id="A0A6M8HQU3"/>
<dbReference type="Gene3D" id="1.10.439.10">
    <property type="entry name" value="Penicillin Amidohydrolase, domain 1"/>
    <property type="match status" value="1"/>
</dbReference>
<evidence type="ECO:0000256" key="6">
    <source>
        <dbReference type="PIRSR" id="PIRSR001227-2"/>
    </source>
</evidence>
<proteinExistence type="inferred from homology"/>
<dbReference type="InterPro" id="IPR002692">
    <property type="entry name" value="S45"/>
</dbReference>
<evidence type="ECO:0000256" key="3">
    <source>
        <dbReference type="ARBA" id="ARBA00022801"/>
    </source>
</evidence>
<dbReference type="PANTHER" id="PTHR34218">
    <property type="entry name" value="PEPTIDASE S45 PENICILLIN AMIDASE"/>
    <property type="match status" value="1"/>
</dbReference>
<dbReference type="PANTHER" id="PTHR34218:SF3">
    <property type="entry name" value="ACYL-HOMOSERINE LACTONE ACYLASE PVDQ"/>
    <property type="match status" value="1"/>
</dbReference>
<dbReference type="GO" id="GO:0017000">
    <property type="term" value="P:antibiotic biosynthetic process"/>
    <property type="evidence" value="ECO:0007669"/>
    <property type="project" value="InterPro"/>
</dbReference>
<name>A0A6M8HQU3_9PROT</name>
<evidence type="ECO:0000256" key="2">
    <source>
        <dbReference type="ARBA" id="ARBA00022729"/>
    </source>
</evidence>
<comment type="similarity">
    <text evidence="1">Belongs to the peptidase S45 family.</text>
</comment>
<dbReference type="GO" id="GO:0016811">
    <property type="term" value="F:hydrolase activity, acting on carbon-nitrogen (but not peptide) bonds, in linear amides"/>
    <property type="evidence" value="ECO:0007669"/>
    <property type="project" value="InterPro"/>
</dbReference>
<keyword evidence="2" id="KW-0732">Signal</keyword>
<protein>
    <submittedName>
        <fullName evidence="7">Penicillin acylase family protein</fullName>
    </submittedName>
</protein>
<evidence type="ECO:0000256" key="4">
    <source>
        <dbReference type="ARBA" id="ARBA00023145"/>
    </source>
</evidence>
<dbReference type="Gene3D" id="2.30.120.10">
    <property type="match status" value="1"/>
</dbReference>
<keyword evidence="4" id="KW-0865">Zymogen</keyword>
<dbReference type="GO" id="GO:0046872">
    <property type="term" value="F:metal ion binding"/>
    <property type="evidence" value="ECO:0007669"/>
    <property type="project" value="UniProtKB-KW"/>
</dbReference>
<dbReference type="KEGG" id="lck:HN018_13040"/>
<accession>A0A6M8HQU3</accession>
<dbReference type="SUPFAM" id="SSF56235">
    <property type="entry name" value="N-terminal nucleophile aminohydrolases (Ntn hydrolases)"/>
    <property type="match status" value="1"/>
</dbReference>
<dbReference type="InterPro" id="IPR043146">
    <property type="entry name" value="Penicillin_amidase_N_B-knob"/>
</dbReference>
<dbReference type="Pfam" id="PF01804">
    <property type="entry name" value="Penicil_amidase"/>
    <property type="match status" value="1"/>
</dbReference>
<keyword evidence="6" id="KW-0479">Metal-binding</keyword>
<evidence type="ECO:0000256" key="1">
    <source>
        <dbReference type="ARBA" id="ARBA00006586"/>
    </source>
</evidence>
<feature type="binding site" evidence="6">
    <location>
        <position position="321"/>
    </location>
    <ligand>
        <name>Ca(2+)</name>
        <dbReference type="ChEBI" id="CHEBI:29108"/>
    </ligand>
</feature>
<dbReference type="Gene3D" id="1.10.1400.10">
    <property type="match status" value="1"/>
</dbReference>
<organism evidence="7 8">
    <name type="scientific">Lichenicola cladoniae</name>
    <dbReference type="NCBI Taxonomy" id="1484109"/>
    <lineage>
        <taxon>Bacteria</taxon>
        <taxon>Pseudomonadati</taxon>
        <taxon>Pseudomonadota</taxon>
        <taxon>Alphaproteobacteria</taxon>
        <taxon>Acetobacterales</taxon>
        <taxon>Acetobacteraceae</taxon>
        <taxon>Lichenicola</taxon>
    </lineage>
</organism>
<dbReference type="InterPro" id="IPR029055">
    <property type="entry name" value="Ntn_hydrolases_N"/>
</dbReference>
<keyword evidence="8" id="KW-1185">Reference proteome</keyword>
<evidence type="ECO:0000256" key="5">
    <source>
        <dbReference type="PIRSR" id="PIRSR001227-1"/>
    </source>
</evidence>
<dbReference type="InterPro" id="IPR043147">
    <property type="entry name" value="Penicillin_amidase_A-knob"/>
</dbReference>
<dbReference type="EMBL" id="CP053708">
    <property type="protein sequence ID" value="QKE90839.1"/>
    <property type="molecule type" value="Genomic_DNA"/>
</dbReference>
<gene>
    <name evidence="7" type="ORF">HN018_13040</name>
</gene>
<dbReference type="Proteomes" id="UP000500767">
    <property type="component" value="Chromosome"/>
</dbReference>
<feature type="active site" description="Nucleophile" evidence="5">
    <location>
        <position position="246"/>
    </location>
</feature>
<keyword evidence="3" id="KW-0378">Hydrolase</keyword>
<comment type="cofactor">
    <cofactor evidence="6">
        <name>Ca(2+)</name>
        <dbReference type="ChEBI" id="CHEBI:29108"/>
    </cofactor>
    <text evidence="6">Binds 1 Ca(2+) ion per dimer.</text>
</comment>
<sequence>MSGPRPGPAGGRWQDLPHGVAVMAGMILRDLARPAPMPLSTAERLAMLPTSGLPVAKPVTIHWDRHQIPFIEAGSDSDLAVALGAVHAHLRLGQIETMRRIALGRVAEMIGPLGIGIDRSIRMMELGRAVPDMIAALPAATLQWAEGFLAGINHHLRHAAELPRDCSILAIRPEPWTLTELMTLMRLSSADISWLIWSKLLRIRTRMAPRDWESLWPRLLAGGAPADPTPRSMAARVAGSMARAGSNAAAVSGGRTASGAALIASDPHLPYGLPNPWMIVGMRSPGYDCIGMMMPGLPFMALGRNPDAAWGGTSLHAQSSDLFEIDGLPDDAIEERFETIRVRGAAPRRIRLRRTAHGPLVSDGLLLPSPRRLALRWMGHRPSDELTAMLAVARCRDWPGFQAALKGFAVSGLNMVFAGRDGQVGHLLAAYLPVRPLAPSADLNLPLACEAAWASHADASDLPVRTSPRHPHVVSANQAPVGSAVPAGFFFSPPDRAQRIAALLDDVPTVGVDTLAGLQSDVASTRSLGLRDLLLAHLAIRRWTPGQQVLLSALSVWDGLYRADSRGALAFELLLAGTVGRLRGLQSRRAYDAVWMTQTLLADDLDGLPSGALSRAMTRAMAPTARRFERLHDWGGLHRITLTHPLGRLPAIGRRYRRPAFRADGGNNTVHKSSHTIGVRPHHARFGSCARHISDMSDPDANFMVLLGGQDGWFNSENFDDLTPLWRRGDYVRLPLRAGSVAAWSVFRTILEP</sequence>